<dbReference type="AlphaFoldDB" id="A0A9Q0AWK4"/>
<gene>
    <name evidence="2" type="ORF">CABS02_11251</name>
</gene>
<comment type="caution">
    <text evidence="2">The sequence shown here is derived from an EMBL/GenBank/DDBJ whole genome shotgun (WGS) entry which is preliminary data.</text>
</comment>
<dbReference type="Proteomes" id="UP001056436">
    <property type="component" value="Unassembled WGS sequence"/>
</dbReference>
<reference evidence="2" key="1">
    <citation type="submission" date="2019-01" db="EMBL/GenBank/DDBJ databases">
        <title>Colletotrichum abscissum LGMF1257.</title>
        <authorList>
            <person name="Baroncelli R."/>
        </authorList>
    </citation>
    <scope>NUCLEOTIDE SEQUENCE</scope>
    <source>
        <strain evidence="2">Ca142</strain>
    </source>
</reference>
<dbReference type="OrthoDB" id="10530236at2759"/>
<feature type="compositionally biased region" description="Basic and acidic residues" evidence="1">
    <location>
        <begin position="32"/>
        <end position="48"/>
    </location>
</feature>
<dbReference type="EMBL" id="SDAQ01000094">
    <property type="protein sequence ID" value="KAI3539997.1"/>
    <property type="molecule type" value="Genomic_DNA"/>
</dbReference>
<evidence type="ECO:0000256" key="1">
    <source>
        <dbReference type="SAM" id="MobiDB-lite"/>
    </source>
</evidence>
<proteinExistence type="predicted"/>
<sequence length="81" mass="8985">MTGRGVERKGCLVWSFAPTAVTIAAPQHVEAVEDRRERDESLIWDGRKSKGQNSSRRPHNVPIPWTTSAQCLGLIQPCTSL</sequence>
<feature type="region of interest" description="Disordered" evidence="1">
    <location>
        <begin position="32"/>
        <end position="62"/>
    </location>
</feature>
<keyword evidence="3" id="KW-1185">Reference proteome</keyword>
<accession>A0A9Q0AWK4</accession>
<protein>
    <submittedName>
        <fullName evidence="2">Uncharacterized protein</fullName>
    </submittedName>
</protein>
<evidence type="ECO:0000313" key="2">
    <source>
        <dbReference type="EMBL" id="KAI3539997.1"/>
    </source>
</evidence>
<organism evidence="2 3">
    <name type="scientific">Colletotrichum abscissum</name>
    <dbReference type="NCBI Taxonomy" id="1671311"/>
    <lineage>
        <taxon>Eukaryota</taxon>
        <taxon>Fungi</taxon>
        <taxon>Dikarya</taxon>
        <taxon>Ascomycota</taxon>
        <taxon>Pezizomycotina</taxon>
        <taxon>Sordariomycetes</taxon>
        <taxon>Hypocreomycetidae</taxon>
        <taxon>Glomerellales</taxon>
        <taxon>Glomerellaceae</taxon>
        <taxon>Colletotrichum</taxon>
        <taxon>Colletotrichum acutatum species complex</taxon>
    </lineage>
</organism>
<evidence type="ECO:0000313" key="3">
    <source>
        <dbReference type="Proteomes" id="UP001056436"/>
    </source>
</evidence>
<name>A0A9Q0AWK4_9PEZI</name>